<gene>
    <name evidence="6" type="ORF">GQX73_g3902</name>
</gene>
<keyword evidence="3" id="KW-0813">Transport</keyword>
<protein>
    <recommendedName>
        <fullName evidence="5">Importin N-terminal domain-containing protein</fullName>
    </recommendedName>
</protein>
<dbReference type="Proteomes" id="UP000481858">
    <property type="component" value="Unassembled WGS sequence"/>
</dbReference>
<dbReference type="InterPro" id="IPR011989">
    <property type="entry name" value="ARM-like"/>
</dbReference>
<evidence type="ECO:0000313" key="6">
    <source>
        <dbReference type="EMBL" id="KAF2969643.1"/>
    </source>
</evidence>
<comment type="subcellular location">
    <subcellularLocation>
        <location evidence="1">Nucleus</location>
    </subcellularLocation>
</comment>
<keyword evidence="4" id="KW-0539">Nucleus</keyword>
<evidence type="ECO:0000256" key="4">
    <source>
        <dbReference type="ARBA" id="ARBA00023242"/>
    </source>
</evidence>
<dbReference type="PROSITE" id="PS50166">
    <property type="entry name" value="IMPORTIN_B_NT"/>
    <property type="match status" value="1"/>
</dbReference>
<dbReference type="EMBL" id="WUBL01000033">
    <property type="protein sequence ID" value="KAF2969643.1"/>
    <property type="molecule type" value="Genomic_DNA"/>
</dbReference>
<proteinExistence type="inferred from homology"/>
<dbReference type="Gene3D" id="1.25.10.10">
    <property type="entry name" value="Leucine-rich Repeat Variant"/>
    <property type="match status" value="1"/>
</dbReference>
<dbReference type="SMART" id="SM00913">
    <property type="entry name" value="IBN_N"/>
    <property type="match status" value="1"/>
</dbReference>
<comment type="similarity">
    <text evidence="2">Belongs to the importin beta family.</text>
</comment>
<dbReference type="FunCoup" id="A0A7C8ITN4">
    <property type="interactions" value="962"/>
</dbReference>
<evidence type="ECO:0000259" key="5">
    <source>
        <dbReference type="PROSITE" id="PS50166"/>
    </source>
</evidence>
<dbReference type="OrthoDB" id="361693at2759"/>
<organism evidence="6 7">
    <name type="scientific">Xylaria multiplex</name>
    <dbReference type="NCBI Taxonomy" id="323545"/>
    <lineage>
        <taxon>Eukaryota</taxon>
        <taxon>Fungi</taxon>
        <taxon>Dikarya</taxon>
        <taxon>Ascomycota</taxon>
        <taxon>Pezizomycotina</taxon>
        <taxon>Sordariomycetes</taxon>
        <taxon>Xylariomycetidae</taxon>
        <taxon>Xylariales</taxon>
        <taxon>Xylariaceae</taxon>
        <taxon>Xylaria</taxon>
    </lineage>
</organism>
<name>A0A7C8ITN4_9PEZI</name>
<dbReference type="GO" id="GO:0031267">
    <property type="term" value="F:small GTPase binding"/>
    <property type="evidence" value="ECO:0007669"/>
    <property type="project" value="InterPro"/>
</dbReference>
<dbReference type="Pfam" id="PF03810">
    <property type="entry name" value="IBN_N"/>
    <property type="match status" value="1"/>
</dbReference>
<dbReference type="InterPro" id="IPR016024">
    <property type="entry name" value="ARM-type_fold"/>
</dbReference>
<dbReference type="AlphaFoldDB" id="A0A7C8ITN4"/>
<evidence type="ECO:0000256" key="1">
    <source>
        <dbReference type="ARBA" id="ARBA00004123"/>
    </source>
</evidence>
<reference evidence="6 7" key="1">
    <citation type="submission" date="2019-12" db="EMBL/GenBank/DDBJ databases">
        <title>Draft genome sequence of the ascomycete Xylaria multiplex DSM 110363.</title>
        <authorList>
            <person name="Buettner E."/>
            <person name="Kellner H."/>
        </authorList>
    </citation>
    <scope>NUCLEOTIDE SEQUENCE [LARGE SCALE GENOMIC DNA]</scope>
    <source>
        <strain evidence="6 7">DSM 110363</strain>
    </source>
</reference>
<dbReference type="PANTHER" id="PTHR10997">
    <property type="entry name" value="IMPORTIN-7, 8, 11"/>
    <property type="match status" value="1"/>
</dbReference>
<dbReference type="GO" id="GO:0005829">
    <property type="term" value="C:cytosol"/>
    <property type="evidence" value="ECO:0007669"/>
    <property type="project" value="TreeGrafter"/>
</dbReference>
<keyword evidence="7" id="KW-1185">Reference proteome</keyword>
<feature type="domain" description="Importin N-terminal" evidence="5">
    <location>
        <begin position="38"/>
        <end position="111"/>
    </location>
</feature>
<dbReference type="InterPro" id="IPR001494">
    <property type="entry name" value="Importin-beta_N"/>
</dbReference>
<dbReference type="FunFam" id="1.25.10.10:FF:000362">
    <property type="entry name" value="Importin 11, putative"/>
    <property type="match status" value="1"/>
</dbReference>
<dbReference type="PANTHER" id="PTHR10997:SF7">
    <property type="entry name" value="IMPORTIN-11"/>
    <property type="match status" value="1"/>
</dbReference>
<dbReference type="InParanoid" id="A0A7C8ITN4"/>
<evidence type="ECO:0000256" key="2">
    <source>
        <dbReference type="ARBA" id="ARBA00007991"/>
    </source>
</evidence>
<dbReference type="InterPro" id="IPR058669">
    <property type="entry name" value="TPR_IPO7/11-like"/>
</dbReference>
<evidence type="ECO:0000256" key="3">
    <source>
        <dbReference type="ARBA" id="ARBA00022448"/>
    </source>
</evidence>
<sequence>MNFAIEVPGAASPLSRVELCRTLQSASSSQDHHQRQAADQQLSAWQGHADYFPTLQTVFLDNTLPREIRFLAIIQLKNGIDNCWRAHTVKNAIQPAEKHLIRSNLFRGSIEEHDSQLASYNAIVVARIVRVDFPGEWPDALDNLVAQIRALRDDDQRLVGALSILLQIAKELGSARMLRSQKALQAVTPELVQVLGEIYDAKTRLWLAFMTSGQGDESKAVAAMGNSLAAFKTLRRLLVVGYEHPHREEVVRQIWSYSQSQFGQLLNMVNDKYPAIEKHLLQFTKLHIEMASSHPSSFAALPGSSDLARAYWNLAAEFSVVYGQSEGIRQGNTSADSKSRVEGPLLERLALKGLLLMRSCVKMAHRPVQTIRYRSKEDTQEQQEVIAAIKAQLFTDEFVNQMVSTIITHLLVFRKADMEAWEEEPEEWEQREENQGNAYEWEVRPCAEKLFLDLLTHYGHLLFRPMVAYFATAQDPQATITTKEAVYTVLGLAAPLVQTIFDFDSLLKSVIVADAVQATSMCQILRRRIAILLSQWVPVKISKETRPLVYQIFKHFLNPRDPHNDIVVRITAARQFKAVINDFVFDEASFVPYAPDILRELVNLVQIVEVDETKLAIMETLRSLISRLDANATQFSDLVMDALPKIWSLAGESGFMIKQAVLAIFQSFVVAAKTDSQRYHQLVLPLITEATQDGSDASLYLLDEALALWIHLLDNSPLPLSPDLLSLAGIGIKQLSDQNNHVESYIVIVGSYIALSPQTLLEDQHRQPLLKSLLSSLDIKLRDQVIMTTQYIEMALRLSHQLGGDQGFQLLMRDMVETGFLKHLLEGVHNAYEAHQTSGPKKKQSRLDPYTLGAYFSILSRIAVIDPSTFVAMIGALGSIESVWDWLSAEWFSCFDTLSEHDRLKLNLLGLTRLLELPQPMAGLVLGKLQDYLSMWTSVISQIWDDYSPGKDGLYSLEKLTPTQWDTPKDIIERELHTTDPVRTVISHAFVKERLHGLAQTVGEQTFQEWLANVDKDVLADFQGLEKRSSTSDPAQ</sequence>
<dbReference type="GO" id="GO:0005635">
    <property type="term" value="C:nuclear envelope"/>
    <property type="evidence" value="ECO:0007669"/>
    <property type="project" value="TreeGrafter"/>
</dbReference>
<accession>A0A7C8ITN4</accession>
<dbReference type="GO" id="GO:0006606">
    <property type="term" value="P:protein import into nucleus"/>
    <property type="evidence" value="ECO:0007669"/>
    <property type="project" value="TreeGrafter"/>
</dbReference>
<dbReference type="Pfam" id="PF25758">
    <property type="entry name" value="TPR_IPO11"/>
    <property type="match status" value="1"/>
</dbReference>
<comment type="caution">
    <text evidence="6">The sequence shown here is derived from an EMBL/GenBank/DDBJ whole genome shotgun (WGS) entry which is preliminary data.</text>
</comment>
<evidence type="ECO:0000313" key="7">
    <source>
        <dbReference type="Proteomes" id="UP000481858"/>
    </source>
</evidence>
<dbReference type="SUPFAM" id="SSF48371">
    <property type="entry name" value="ARM repeat"/>
    <property type="match status" value="1"/>
</dbReference>